<dbReference type="Pfam" id="PF11807">
    <property type="entry name" value="UstYa"/>
    <property type="match status" value="1"/>
</dbReference>
<dbReference type="InterPro" id="IPR021765">
    <property type="entry name" value="UstYa-like"/>
</dbReference>
<comment type="pathway">
    <text evidence="1">Mycotoxin biosynthesis.</text>
</comment>
<accession>A0A4S8M9N1</accession>
<reference evidence="4 5" key="1">
    <citation type="journal article" date="2019" name="Nat. Ecol. Evol.">
        <title>Megaphylogeny resolves global patterns of mushroom evolution.</title>
        <authorList>
            <person name="Varga T."/>
            <person name="Krizsan K."/>
            <person name="Foldi C."/>
            <person name="Dima B."/>
            <person name="Sanchez-Garcia M."/>
            <person name="Sanchez-Ramirez S."/>
            <person name="Szollosi G.J."/>
            <person name="Szarkandi J.G."/>
            <person name="Papp V."/>
            <person name="Albert L."/>
            <person name="Andreopoulos W."/>
            <person name="Angelini C."/>
            <person name="Antonin V."/>
            <person name="Barry K.W."/>
            <person name="Bougher N.L."/>
            <person name="Buchanan P."/>
            <person name="Buyck B."/>
            <person name="Bense V."/>
            <person name="Catcheside P."/>
            <person name="Chovatia M."/>
            <person name="Cooper J."/>
            <person name="Damon W."/>
            <person name="Desjardin D."/>
            <person name="Finy P."/>
            <person name="Geml J."/>
            <person name="Haridas S."/>
            <person name="Hughes K."/>
            <person name="Justo A."/>
            <person name="Karasinski D."/>
            <person name="Kautmanova I."/>
            <person name="Kiss B."/>
            <person name="Kocsube S."/>
            <person name="Kotiranta H."/>
            <person name="LaButti K.M."/>
            <person name="Lechner B.E."/>
            <person name="Liimatainen K."/>
            <person name="Lipzen A."/>
            <person name="Lukacs Z."/>
            <person name="Mihaltcheva S."/>
            <person name="Morgado L.N."/>
            <person name="Niskanen T."/>
            <person name="Noordeloos M.E."/>
            <person name="Ohm R.A."/>
            <person name="Ortiz-Santana B."/>
            <person name="Ovrebo C."/>
            <person name="Racz N."/>
            <person name="Riley R."/>
            <person name="Savchenko A."/>
            <person name="Shiryaev A."/>
            <person name="Soop K."/>
            <person name="Spirin V."/>
            <person name="Szebenyi C."/>
            <person name="Tomsovsky M."/>
            <person name="Tulloss R.E."/>
            <person name="Uehling J."/>
            <person name="Grigoriev I.V."/>
            <person name="Vagvolgyi C."/>
            <person name="Papp T."/>
            <person name="Martin F.M."/>
            <person name="Miettinen O."/>
            <person name="Hibbett D.S."/>
            <person name="Nagy L.G."/>
        </authorList>
    </citation>
    <scope>NUCLEOTIDE SEQUENCE [LARGE SCALE GENOMIC DNA]</scope>
    <source>
        <strain evidence="4 5">CBS 962.96</strain>
    </source>
</reference>
<protein>
    <submittedName>
        <fullName evidence="4">Uncharacterized protein</fullName>
    </submittedName>
</protein>
<keyword evidence="5" id="KW-1185">Reference proteome</keyword>
<gene>
    <name evidence="4" type="ORF">K435DRAFT_660523</name>
</gene>
<dbReference type="OrthoDB" id="3687641at2759"/>
<dbReference type="Proteomes" id="UP000297245">
    <property type="component" value="Unassembled WGS sequence"/>
</dbReference>
<keyword evidence="2" id="KW-0560">Oxidoreductase</keyword>
<dbReference type="AlphaFoldDB" id="A0A4S8M9N1"/>
<dbReference type="PANTHER" id="PTHR33365">
    <property type="entry name" value="YALI0B05434P"/>
    <property type="match status" value="1"/>
</dbReference>
<feature type="non-terminal residue" evidence="4">
    <location>
        <position position="1"/>
    </location>
</feature>
<proteinExistence type="inferred from homology"/>
<dbReference type="GO" id="GO:0043386">
    <property type="term" value="P:mycotoxin biosynthetic process"/>
    <property type="evidence" value="ECO:0007669"/>
    <property type="project" value="InterPro"/>
</dbReference>
<comment type="similarity">
    <text evidence="3">Belongs to the ustYa family.</text>
</comment>
<name>A0A4S8M9N1_DENBC</name>
<evidence type="ECO:0000313" key="4">
    <source>
        <dbReference type="EMBL" id="THU98608.1"/>
    </source>
</evidence>
<evidence type="ECO:0000256" key="2">
    <source>
        <dbReference type="ARBA" id="ARBA00023002"/>
    </source>
</evidence>
<evidence type="ECO:0000256" key="1">
    <source>
        <dbReference type="ARBA" id="ARBA00004685"/>
    </source>
</evidence>
<dbReference type="GO" id="GO:0016491">
    <property type="term" value="F:oxidoreductase activity"/>
    <property type="evidence" value="ECO:0007669"/>
    <property type="project" value="UniProtKB-KW"/>
</dbReference>
<dbReference type="EMBL" id="ML179133">
    <property type="protein sequence ID" value="THU98608.1"/>
    <property type="molecule type" value="Genomic_DNA"/>
</dbReference>
<organism evidence="4 5">
    <name type="scientific">Dendrothele bispora (strain CBS 962.96)</name>
    <dbReference type="NCBI Taxonomy" id="1314807"/>
    <lineage>
        <taxon>Eukaryota</taxon>
        <taxon>Fungi</taxon>
        <taxon>Dikarya</taxon>
        <taxon>Basidiomycota</taxon>
        <taxon>Agaricomycotina</taxon>
        <taxon>Agaricomycetes</taxon>
        <taxon>Agaricomycetidae</taxon>
        <taxon>Agaricales</taxon>
        <taxon>Agaricales incertae sedis</taxon>
        <taxon>Dendrothele</taxon>
    </lineage>
</organism>
<evidence type="ECO:0000313" key="5">
    <source>
        <dbReference type="Proteomes" id="UP000297245"/>
    </source>
</evidence>
<sequence>AYIGNDHPRHLPLTVPTSNMIFQSQMSHFGMDNSMQTWAEWSTIRPPSAGFVYLGETYLPIDVSMWHQVHCLSHLRSMIARGDDGSEHTEHCFHYLRQGILCAADPTLEERAEKSFGIDGKEIFPGDGATHTCKNFQYVYEWTVKHRESWTPEMVQRLSEVGSGGLMGHQMSGHAHNGTMPMM</sequence>
<dbReference type="PANTHER" id="PTHR33365:SF11">
    <property type="entry name" value="TAT PATHWAY SIGNAL SEQUENCE"/>
    <property type="match status" value="1"/>
</dbReference>
<evidence type="ECO:0000256" key="3">
    <source>
        <dbReference type="ARBA" id="ARBA00035112"/>
    </source>
</evidence>